<proteinExistence type="predicted"/>
<dbReference type="AlphaFoldDB" id="A0A8X6XIS1"/>
<evidence type="ECO:0000313" key="2">
    <source>
        <dbReference type="Proteomes" id="UP000886998"/>
    </source>
</evidence>
<keyword evidence="2" id="KW-1185">Reference proteome</keyword>
<gene>
    <name evidence="1" type="ORF">TNIN_352631</name>
</gene>
<name>A0A8X6XIS1_9ARAC</name>
<accession>A0A8X6XIS1</accession>
<comment type="caution">
    <text evidence="1">The sequence shown here is derived from an EMBL/GenBank/DDBJ whole genome shotgun (WGS) entry which is preliminary data.</text>
</comment>
<sequence length="86" mass="9807">MVRRRSNSLDITRTCAKSLKSRLSNWRPWKVVILEDVCSKASNSGLEESSCDGLSFYIRNGNCFNPSGTLFGLTDNNWYLSTILRR</sequence>
<dbReference type="EMBL" id="BMAV01009593">
    <property type="protein sequence ID" value="GFY53964.1"/>
    <property type="molecule type" value="Genomic_DNA"/>
</dbReference>
<organism evidence="1 2">
    <name type="scientific">Trichonephila inaurata madagascariensis</name>
    <dbReference type="NCBI Taxonomy" id="2747483"/>
    <lineage>
        <taxon>Eukaryota</taxon>
        <taxon>Metazoa</taxon>
        <taxon>Ecdysozoa</taxon>
        <taxon>Arthropoda</taxon>
        <taxon>Chelicerata</taxon>
        <taxon>Arachnida</taxon>
        <taxon>Araneae</taxon>
        <taxon>Araneomorphae</taxon>
        <taxon>Entelegynae</taxon>
        <taxon>Araneoidea</taxon>
        <taxon>Nephilidae</taxon>
        <taxon>Trichonephila</taxon>
        <taxon>Trichonephila inaurata</taxon>
    </lineage>
</organism>
<dbReference type="Proteomes" id="UP000886998">
    <property type="component" value="Unassembled WGS sequence"/>
</dbReference>
<reference evidence="1" key="1">
    <citation type="submission" date="2020-08" db="EMBL/GenBank/DDBJ databases">
        <title>Multicomponent nature underlies the extraordinary mechanical properties of spider dragline silk.</title>
        <authorList>
            <person name="Kono N."/>
            <person name="Nakamura H."/>
            <person name="Mori M."/>
            <person name="Yoshida Y."/>
            <person name="Ohtoshi R."/>
            <person name="Malay A.D."/>
            <person name="Moran D.A.P."/>
            <person name="Tomita M."/>
            <person name="Numata K."/>
            <person name="Arakawa K."/>
        </authorList>
    </citation>
    <scope>NUCLEOTIDE SEQUENCE</scope>
</reference>
<evidence type="ECO:0000313" key="1">
    <source>
        <dbReference type="EMBL" id="GFY53964.1"/>
    </source>
</evidence>
<protein>
    <submittedName>
        <fullName evidence="1">Uncharacterized protein</fullName>
    </submittedName>
</protein>